<dbReference type="GO" id="GO:0006637">
    <property type="term" value="P:acyl-CoA metabolic process"/>
    <property type="evidence" value="ECO:0007669"/>
    <property type="project" value="TreeGrafter"/>
</dbReference>
<dbReference type="InterPro" id="IPR040170">
    <property type="entry name" value="Cytosol_ACT"/>
</dbReference>
<dbReference type="EMBL" id="AUZY01011432">
    <property type="protein sequence ID" value="EQD34628.1"/>
    <property type="molecule type" value="Genomic_DNA"/>
</dbReference>
<feature type="compositionally biased region" description="Basic and acidic residues" evidence="2">
    <location>
        <begin position="123"/>
        <end position="134"/>
    </location>
</feature>
<gene>
    <name evidence="4" type="ORF">B1B_17119</name>
</gene>
<dbReference type="InterPro" id="IPR029069">
    <property type="entry name" value="HotDog_dom_sf"/>
</dbReference>
<dbReference type="GO" id="GO:0052816">
    <property type="term" value="F:long-chain fatty acyl-CoA hydrolase activity"/>
    <property type="evidence" value="ECO:0007669"/>
    <property type="project" value="TreeGrafter"/>
</dbReference>
<accession>T0YNL7</accession>
<dbReference type="GO" id="GO:0005737">
    <property type="term" value="C:cytoplasm"/>
    <property type="evidence" value="ECO:0007669"/>
    <property type="project" value="TreeGrafter"/>
</dbReference>
<sequence length="144" mass="16037">MLPVEANNLGSVFGGIILAEIDRVAYITASRHAFAPCLTASFDRVDFIAPVHVGDIVQLDAQVTFVRRTSMEVWIQVSAERIDAERAQLVGNAFVTMVAIDSSGRPIPVPELVLTTEEERVRFEEGRRRMDERRKTRAGPGKKE</sequence>
<name>T0YNL7_9ZZZZ</name>
<dbReference type="PANTHER" id="PTHR11049">
    <property type="entry name" value="ACYL COENZYME A THIOESTER HYDROLASE"/>
    <property type="match status" value="1"/>
</dbReference>
<evidence type="ECO:0000259" key="3">
    <source>
        <dbReference type="PROSITE" id="PS51770"/>
    </source>
</evidence>
<dbReference type="InterPro" id="IPR033120">
    <property type="entry name" value="HOTDOG_ACOT"/>
</dbReference>
<comment type="caution">
    <text evidence="4">The sequence shown here is derived from an EMBL/GenBank/DDBJ whole genome shotgun (WGS) entry which is preliminary data.</text>
</comment>
<dbReference type="InterPro" id="IPR006683">
    <property type="entry name" value="Thioestr_dom"/>
</dbReference>
<reference evidence="4" key="1">
    <citation type="submission" date="2013-08" db="EMBL/GenBank/DDBJ databases">
        <authorList>
            <person name="Mendez C."/>
            <person name="Richter M."/>
            <person name="Ferrer M."/>
            <person name="Sanchez J."/>
        </authorList>
    </citation>
    <scope>NUCLEOTIDE SEQUENCE</scope>
</reference>
<evidence type="ECO:0000313" key="4">
    <source>
        <dbReference type="EMBL" id="EQD34628.1"/>
    </source>
</evidence>
<keyword evidence="1" id="KW-0378">Hydrolase</keyword>
<protein>
    <submittedName>
        <fullName evidence="4">Thioesterase superfamily protein</fullName>
    </submittedName>
</protein>
<dbReference type="CDD" id="cd03442">
    <property type="entry name" value="BFIT_BACH"/>
    <property type="match status" value="1"/>
</dbReference>
<dbReference type="Pfam" id="PF03061">
    <property type="entry name" value="4HBT"/>
    <property type="match status" value="1"/>
</dbReference>
<feature type="domain" description="HotDog ACOT-type" evidence="3">
    <location>
        <begin position="1"/>
        <end position="103"/>
    </location>
</feature>
<evidence type="ECO:0000256" key="2">
    <source>
        <dbReference type="SAM" id="MobiDB-lite"/>
    </source>
</evidence>
<dbReference type="SUPFAM" id="SSF54637">
    <property type="entry name" value="Thioesterase/thiol ester dehydrase-isomerase"/>
    <property type="match status" value="1"/>
</dbReference>
<reference evidence="4" key="2">
    <citation type="journal article" date="2014" name="ISME J.">
        <title>Microbial stratification in low pH oxic and suboxic macroscopic growths along an acid mine drainage.</title>
        <authorList>
            <person name="Mendez-Garcia C."/>
            <person name="Mesa V."/>
            <person name="Sprenger R.R."/>
            <person name="Richter M."/>
            <person name="Diez M.S."/>
            <person name="Solano J."/>
            <person name="Bargiela R."/>
            <person name="Golyshina O.V."/>
            <person name="Manteca A."/>
            <person name="Ramos J.L."/>
            <person name="Gallego J.R."/>
            <person name="Llorente I."/>
            <person name="Martins Dos Santos V.A."/>
            <person name="Jensen O.N."/>
            <person name="Pelaez A.I."/>
            <person name="Sanchez J."/>
            <person name="Ferrer M."/>
        </authorList>
    </citation>
    <scope>NUCLEOTIDE SEQUENCE</scope>
</reference>
<evidence type="ECO:0000256" key="1">
    <source>
        <dbReference type="ARBA" id="ARBA00022801"/>
    </source>
</evidence>
<feature type="region of interest" description="Disordered" evidence="2">
    <location>
        <begin position="123"/>
        <end position="144"/>
    </location>
</feature>
<dbReference type="PROSITE" id="PS51770">
    <property type="entry name" value="HOTDOG_ACOT"/>
    <property type="match status" value="1"/>
</dbReference>
<organism evidence="4">
    <name type="scientific">mine drainage metagenome</name>
    <dbReference type="NCBI Taxonomy" id="410659"/>
    <lineage>
        <taxon>unclassified sequences</taxon>
        <taxon>metagenomes</taxon>
        <taxon>ecological metagenomes</taxon>
    </lineage>
</organism>
<proteinExistence type="predicted"/>
<dbReference type="AlphaFoldDB" id="T0YNL7"/>
<dbReference type="Gene3D" id="3.10.129.10">
    <property type="entry name" value="Hotdog Thioesterase"/>
    <property type="match status" value="1"/>
</dbReference>